<sequence>MSKIFHHALACALLTGLDPRLAVVNTPREEETVACTYEGSAPTIVWLYCDNLHIPGAEFSGHCALPLVFGGFREVPRLDFVLGHDLDLDAPRQRTLEDETSWPSHSQSHLTSTDIESSLHRTNPLIPPPGATVAAAHAVVR</sequence>
<evidence type="ECO:0000313" key="4">
    <source>
        <dbReference type="Proteomes" id="UP001243330"/>
    </source>
</evidence>
<evidence type="ECO:0000313" key="3">
    <source>
        <dbReference type="EMBL" id="KAK1852515.1"/>
    </source>
</evidence>
<keyword evidence="2" id="KW-0732">Signal</keyword>
<feature type="signal peptide" evidence="2">
    <location>
        <begin position="1"/>
        <end position="22"/>
    </location>
</feature>
<feature type="region of interest" description="Disordered" evidence="1">
    <location>
        <begin position="97"/>
        <end position="128"/>
    </location>
</feature>
<evidence type="ECO:0000256" key="1">
    <source>
        <dbReference type="SAM" id="MobiDB-lite"/>
    </source>
</evidence>
<gene>
    <name evidence="3" type="ORF">CCHR01_04864</name>
</gene>
<feature type="compositionally biased region" description="Polar residues" evidence="1">
    <location>
        <begin position="101"/>
        <end position="116"/>
    </location>
</feature>
<keyword evidence="4" id="KW-1185">Reference proteome</keyword>
<comment type="caution">
    <text evidence="3">The sequence shown here is derived from an EMBL/GenBank/DDBJ whole genome shotgun (WGS) entry which is preliminary data.</text>
</comment>
<dbReference type="AlphaFoldDB" id="A0AAD9ASA3"/>
<protein>
    <submittedName>
        <fullName evidence="3">Uncharacterized protein</fullName>
    </submittedName>
</protein>
<feature type="chain" id="PRO_5041979027" evidence="2">
    <location>
        <begin position="23"/>
        <end position="141"/>
    </location>
</feature>
<evidence type="ECO:0000256" key="2">
    <source>
        <dbReference type="SAM" id="SignalP"/>
    </source>
</evidence>
<dbReference type="Proteomes" id="UP001243330">
    <property type="component" value="Unassembled WGS sequence"/>
</dbReference>
<reference evidence="3" key="1">
    <citation type="submission" date="2023-01" db="EMBL/GenBank/DDBJ databases">
        <title>Colletotrichum chrysophilum M932 genome sequence.</title>
        <authorList>
            <person name="Baroncelli R."/>
        </authorList>
    </citation>
    <scope>NUCLEOTIDE SEQUENCE</scope>
    <source>
        <strain evidence="3">M932</strain>
    </source>
</reference>
<accession>A0AAD9ASA3</accession>
<name>A0AAD9ASA3_9PEZI</name>
<proteinExistence type="predicted"/>
<organism evidence="3 4">
    <name type="scientific">Colletotrichum chrysophilum</name>
    <dbReference type="NCBI Taxonomy" id="1836956"/>
    <lineage>
        <taxon>Eukaryota</taxon>
        <taxon>Fungi</taxon>
        <taxon>Dikarya</taxon>
        <taxon>Ascomycota</taxon>
        <taxon>Pezizomycotina</taxon>
        <taxon>Sordariomycetes</taxon>
        <taxon>Hypocreomycetidae</taxon>
        <taxon>Glomerellales</taxon>
        <taxon>Glomerellaceae</taxon>
        <taxon>Colletotrichum</taxon>
        <taxon>Colletotrichum gloeosporioides species complex</taxon>
    </lineage>
</organism>
<dbReference type="EMBL" id="JAQOWY010000073">
    <property type="protein sequence ID" value="KAK1852515.1"/>
    <property type="molecule type" value="Genomic_DNA"/>
</dbReference>